<sequence>MTHSQFDLEYCLVTRLKPYDRNARTHSKKQVRQIADSIKRFGFTNPVLISDANEIIAGHGRVAAARLLGIEEVPTLRLSHLSEEERRAYVIADNKLALNAGWDHEILAIELQALIDLEFDVTVTGFSLAEVDLVLDSANEAEAAGPEEEAENLVPPIPQHPVSRSGDVWEL</sequence>
<dbReference type="AlphaFoldDB" id="A0A6J4HX49"/>
<dbReference type="Gene3D" id="3.90.1530.10">
    <property type="entry name" value="Conserved hypothetical protein from pyrococcus furiosus pfu- 392566-001, ParB domain"/>
    <property type="match status" value="1"/>
</dbReference>
<dbReference type="GO" id="GO:0005694">
    <property type="term" value="C:chromosome"/>
    <property type="evidence" value="ECO:0007669"/>
    <property type="project" value="TreeGrafter"/>
</dbReference>
<dbReference type="EMBL" id="CADCTR010000378">
    <property type="protein sequence ID" value="CAA9236448.1"/>
    <property type="molecule type" value="Genomic_DNA"/>
</dbReference>
<dbReference type="CDD" id="cd16403">
    <property type="entry name" value="ParB_N_like_MT"/>
    <property type="match status" value="1"/>
</dbReference>
<evidence type="ECO:0000259" key="2">
    <source>
        <dbReference type="SMART" id="SM00470"/>
    </source>
</evidence>
<name>A0A6J4HX49_9CHLR</name>
<dbReference type="SMART" id="SM00470">
    <property type="entry name" value="ParB"/>
    <property type="match status" value="1"/>
</dbReference>
<gene>
    <name evidence="3" type="ORF">AVDCRST_MAG93-1123</name>
</gene>
<dbReference type="GO" id="GO:0032259">
    <property type="term" value="P:methylation"/>
    <property type="evidence" value="ECO:0007669"/>
    <property type="project" value="UniProtKB-KW"/>
</dbReference>
<keyword evidence="3" id="KW-0489">Methyltransferase</keyword>
<feature type="non-terminal residue" evidence="3">
    <location>
        <position position="171"/>
    </location>
</feature>
<dbReference type="GO" id="GO:0045881">
    <property type="term" value="P:positive regulation of sporulation resulting in formation of a cellular spore"/>
    <property type="evidence" value="ECO:0007669"/>
    <property type="project" value="TreeGrafter"/>
</dbReference>
<protein>
    <submittedName>
        <fullName evidence="3">Prophage LambdaMc01, DNA methyltransferase</fullName>
    </submittedName>
</protein>
<evidence type="ECO:0000313" key="3">
    <source>
        <dbReference type="EMBL" id="CAA9236448.1"/>
    </source>
</evidence>
<reference evidence="3" key="1">
    <citation type="submission" date="2020-02" db="EMBL/GenBank/DDBJ databases">
        <authorList>
            <person name="Meier V. D."/>
        </authorList>
    </citation>
    <scope>NUCLEOTIDE SEQUENCE</scope>
    <source>
        <strain evidence="3">AVDCRST_MAG93</strain>
    </source>
</reference>
<dbReference type="InterPro" id="IPR003115">
    <property type="entry name" value="ParB_N"/>
</dbReference>
<dbReference type="GO" id="GO:0007059">
    <property type="term" value="P:chromosome segregation"/>
    <property type="evidence" value="ECO:0007669"/>
    <property type="project" value="TreeGrafter"/>
</dbReference>
<dbReference type="PANTHER" id="PTHR33375:SF1">
    <property type="entry name" value="CHROMOSOME-PARTITIONING PROTEIN PARB-RELATED"/>
    <property type="match status" value="1"/>
</dbReference>
<feature type="domain" description="ParB-like N-terminal" evidence="2">
    <location>
        <begin position="9"/>
        <end position="95"/>
    </location>
</feature>
<dbReference type="Pfam" id="PF02195">
    <property type="entry name" value="ParB_N"/>
    <property type="match status" value="1"/>
</dbReference>
<dbReference type="InterPro" id="IPR036086">
    <property type="entry name" value="ParB/Sulfiredoxin_sf"/>
</dbReference>
<dbReference type="PANTHER" id="PTHR33375">
    <property type="entry name" value="CHROMOSOME-PARTITIONING PROTEIN PARB-RELATED"/>
    <property type="match status" value="1"/>
</dbReference>
<keyword evidence="3" id="KW-0808">Transferase</keyword>
<dbReference type="InterPro" id="IPR050336">
    <property type="entry name" value="Chromosome_partition/occlusion"/>
</dbReference>
<dbReference type="SUPFAM" id="SSF110849">
    <property type="entry name" value="ParB/Sulfiredoxin"/>
    <property type="match status" value="1"/>
</dbReference>
<dbReference type="GO" id="GO:0008168">
    <property type="term" value="F:methyltransferase activity"/>
    <property type="evidence" value="ECO:0007669"/>
    <property type="project" value="UniProtKB-KW"/>
</dbReference>
<organism evidence="3">
    <name type="scientific">uncultured Chloroflexia bacterium</name>
    <dbReference type="NCBI Taxonomy" id="1672391"/>
    <lineage>
        <taxon>Bacteria</taxon>
        <taxon>Bacillati</taxon>
        <taxon>Chloroflexota</taxon>
        <taxon>Chloroflexia</taxon>
        <taxon>environmental samples</taxon>
    </lineage>
</organism>
<evidence type="ECO:0000256" key="1">
    <source>
        <dbReference type="SAM" id="MobiDB-lite"/>
    </source>
</evidence>
<feature type="region of interest" description="Disordered" evidence="1">
    <location>
        <begin position="140"/>
        <end position="171"/>
    </location>
</feature>
<proteinExistence type="predicted"/>
<accession>A0A6J4HX49</accession>